<evidence type="ECO:0000256" key="1">
    <source>
        <dbReference type="ARBA" id="ARBA00006562"/>
    </source>
</evidence>
<dbReference type="PANTHER" id="PTHR12395:SF9">
    <property type="entry name" value="DECAPPING AND EXORIBONUCLEASE PROTEIN"/>
    <property type="match status" value="1"/>
</dbReference>
<dbReference type="Proteomes" id="UP001610411">
    <property type="component" value="Unassembled WGS sequence"/>
</dbReference>
<evidence type="ECO:0000256" key="4">
    <source>
        <dbReference type="ARBA" id="ARBA00049418"/>
    </source>
</evidence>
<evidence type="ECO:0000256" key="5">
    <source>
        <dbReference type="RuleBase" id="RU367113"/>
    </source>
</evidence>
<evidence type="ECO:0000256" key="3">
    <source>
        <dbReference type="ARBA" id="ARBA00024564"/>
    </source>
</evidence>
<comment type="subcellular location">
    <subcellularLocation>
        <location evidence="5">Nucleus</location>
    </subcellularLocation>
</comment>
<feature type="domain" description="RAI1-like" evidence="6">
    <location>
        <begin position="1"/>
        <end position="195"/>
    </location>
</feature>
<comment type="function">
    <text evidence="5">Decapping enzyme for NAD-capped RNAs: specifically hydrolyzes the nicotinamide adenine dinucleotide (NAD) cap from a subset of RNAs by removing the entire NAD moiety from the 5'-end of an NAD-capped RNA.</text>
</comment>
<name>A0ABD2F286_DAUMA</name>
<dbReference type="GO" id="GO:0004518">
    <property type="term" value="F:nuclease activity"/>
    <property type="evidence" value="ECO:0007669"/>
    <property type="project" value="UniProtKB-KW"/>
</dbReference>
<keyword evidence="5" id="KW-0540">Nuclease</keyword>
<dbReference type="GO" id="GO:0003723">
    <property type="term" value="F:RNA binding"/>
    <property type="evidence" value="ECO:0007669"/>
    <property type="project" value="UniProtKB-KW"/>
</dbReference>
<evidence type="ECO:0000313" key="8">
    <source>
        <dbReference type="Proteomes" id="UP001610411"/>
    </source>
</evidence>
<accession>A0ABD2F286</accession>
<proteinExistence type="inferred from homology"/>
<dbReference type="PANTHER" id="PTHR12395">
    <property type="entry name" value="DOM-3 RELATED"/>
    <property type="match status" value="1"/>
</dbReference>
<keyword evidence="5" id="KW-0460">Magnesium</keyword>
<evidence type="ECO:0000259" key="6">
    <source>
        <dbReference type="Pfam" id="PF08652"/>
    </source>
</evidence>
<dbReference type="GO" id="GO:0016787">
    <property type="term" value="F:hydrolase activity"/>
    <property type="evidence" value="ECO:0007669"/>
    <property type="project" value="UniProtKB-KW"/>
</dbReference>
<evidence type="ECO:0000313" key="7">
    <source>
        <dbReference type="EMBL" id="KAL2791597.1"/>
    </source>
</evidence>
<protein>
    <recommendedName>
        <fullName evidence="5">Decapping nuclease</fullName>
        <ecNumber evidence="5">3.6.1.-</ecNumber>
    </recommendedName>
</protein>
<keyword evidence="5" id="KW-0479">Metal-binding</keyword>
<dbReference type="Pfam" id="PF08652">
    <property type="entry name" value="RAI1"/>
    <property type="match status" value="1"/>
</dbReference>
<evidence type="ECO:0000256" key="2">
    <source>
        <dbReference type="ARBA" id="ARBA00024458"/>
    </source>
</evidence>
<dbReference type="AlphaFoldDB" id="A0ABD2F286"/>
<keyword evidence="8" id="KW-1185">Reference proteome</keyword>
<organism evidence="7 8">
    <name type="scientific">Daubentonia madagascariensis</name>
    <name type="common">Aye-aye</name>
    <name type="synonym">Sciurus madagascariensis</name>
    <dbReference type="NCBI Taxonomy" id="31869"/>
    <lineage>
        <taxon>Eukaryota</taxon>
        <taxon>Metazoa</taxon>
        <taxon>Chordata</taxon>
        <taxon>Craniata</taxon>
        <taxon>Vertebrata</taxon>
        <taxon>Euteleostomi</taxon>
        <taxon>Mammalia</taxon>
        <taxon>Eutheria</taxon>
        <taxon>Euarchontoglires</taxon>
        <taxon>Primates</taxon>
        <taxon>Strepsirrhini</taxon>
        <taxon>Chiromyiformes</taxon>
        <taxon>Daubentoniidae</taxon>
        <taxon>Daubentonia</taxon>
    </lineage>
</organism>
<dbReference type="EMBL" id="JBFSEQ010000002">
    <property type="protein sequence ID" value="KAL2791597.1"/>
    <property type="molecule type" value="Genomic_DNA"/>
</dbReference>
<dbReference type="EMBL" id="JBFSEQ010000002">
    <property type="protein sequence ID" value="KAL2791596.1"/>
    <property type="molecule type" value="Genomic_DNA"/>
</dbReference>
<keyword evidence="5" id="KW-0547">Nucleotide-binding</keyword>
<reference evidence="7 8" key="1">
    <citation type="journal article" date="2024" name="G3 (Bethesda)">
        <title>A hybrid genome assembly of the endangered aye-aye (Daubentonia madagascariensis).</title>
        <authorList>
            <person name="Versoza C.J."/>
            <person name="Pfeifer S.P."/>
        </authorList>
    </citation>
    <scope>NUCLEOTIDE SEQUENCE [LARGE SCALE GENOMIC DNA]</scope>
    <source>
        <strain evidence="7">6821</strain>
    </source>
</reference>
<comment type="catalytic activity">
    <reaction evidence="3">
        <text>a 5'-end CoA-ribonucleoside in mRNA + H2O = 3'-dephospho-CoA + a 5'-end phospho-ribonucleoside in mRNA + H(+)</text>
        <dbReference type="Rhea" id="RHEA:67496"/>
        <dbReference type="Rhea" id="RHEA-COMP:15692"/>
        <dbReference type="Rhea" id="RHEA-COMP:17276"/>
        <dbReference type="ChEBI" id="CHEBI:15377"/>
        <dbReference type="ChEBI" id="CHEBI:15378"/>
        <dbReference type="ChEBI" id="CHEBI:57328"/>
        <dbReference type="ChEBI" id="CHEBI:138282"/>
        <dbReference type="ChEBI" id="CHEBI:172371"/>
    </reaction>
    <physiologicalReaction direction="left-to-right" evidence="3">
        <dbReference type="Rhea" id="RHEA:67497"/>
    </physiologicalReaction>
</comment>
<dbReference type="InterPro" id="IPR039039">
    <property type="entry name" value="RAI1-like_fam"/>
</dbReference>
<dbReference type="GO" id="GO:0005634">
    <property type="term" value="C:nucleus"/>
    <property type="evidence" value="ECO:0007669"/>
    <property type="project" value="UniProtKB-SubCell"/>
</dbReference>
<gene>
    <name evidence="7" type="ORF">WCI35_006990</name>
</gene>
<comment type="catalytic activity">
    <reaction evidence="2">
        <text>a 5'-end FAD-phospho-ribonucleoside in mRNA + H2O = a 5'-end phospho-ribonucleoside in mRNA + FAD + H(+)</text>
        <dbReference type="Rhea" id="RHEA:67492"/>
        <dbReference type="Rhea" id="RHEA-COMP:15692"/>
        <dbReference type="Rhea" id="RHEA-COMP:17275"/>
        <dbReference type="ChEBI" id="CHEBI:15377"/>
        <dbReference type="ChEBI" id="CHEBI:15378"/>
        <dbReference type="ChEBI" id="CHEBI:57692"/>
        <dbReference type="ChEBI" id="CHEBI:138282"/>
        <dbReference type="ChEBI" id="CHEBI:172372"/>
    </reaction>
    <physiologicalReaction direction="left-to-right" evidence="2">
        <dbReference type="Rhea" id="RHEA:67493"/>
    </physiologicalReaction>
</comment>
<dbReference type="GO" id="GO:0000166">
    <property type="term" value="F:nucleotide binding"/>
    <property type="evidence" value="ECO:0007669"/>
    <property type="project" value="UniProtKB-KW"/>
</dbReference>
<dbReference type="GO" id="GO:0046872">
    <property type="term" value="F:metal ion binding"/>
    <property type="evidence" value="ECO:0007669"/>
    <property type="project" value="UniProtKB-KW"/>
</dbReference>
<dbReference type="InterPro" id="IPR013961">
    <property type="entry name" value="RAI1"/>
</dbReference>
<comment type="similarity">
    <text evidence="1 5">Belongs to the DXO/Dom3Z family.</text>
</comment>
<keyword evidence="5" id="KW-0539">Nucleus</keyword>
<comment type="catalytic activity">
    <reaction evidence="4">
        <text>a 5'-end NAD(+)-phospho-ribonucleoside in snoRNA + H2O = a 5'-end phospho-ribonucleoside in snoRNA + NAD(+) + H(+)</text>
        <dbReference type="Rhea" id="RHEA:60892"/>
        <dbReference type="Rhea" id="RHEA-COMP:15699"/>
        <dbReference type="Rhea" id="RHEA-COMP:15700"/>
        <dbReference type="ChEBI" id="CHEBI:15377"/>
        <dbReference type="ChEBI" id="CHEBI:15378"/>
        <dbReference type="ChEBI" id="CHEBI:57540"/>
        <dbReference type="ChEBI" id="CHEBI:138282"/>
        <dbReference type="ChEBI" id="CHEBI:144029"/>
    </reaction>
    <physiologicalReaction direction="left-to-right" evidence="4">
        <dbReference type="Rhea" id="RHEA:60893"/>
    </physiologicalReaction>
</comment>
<keyword evidence="5" id="KW-0694">RNA-binding</keyword>
<sequence length="213" mass="24047">MYMGYKFEQYMCADKPGGSPDPSGEVNTNVAFCSVLRSRLGSHPLLFSGEVDCTDPQAPSTQPPTCYVELKTSKEMHSPGQWRSFYRHKLLKWWAQSFLPGVPSVVAGFRNPEGFVCSLKTFPTMEMFEYVRNDHDGWNPSVCMNFCAAFLSFAQSTVVQDDPRLIYLFSWEPGGPVTVSVHRDAPYAFLPMWYVEAMTQDLPSPPKTPSPNY</sequence>
<keyword evidence="5" id="KW-0378">Hydrolase</keyword>
<dbReference type="EC" id="3.6.1.-" evidence="5"/>
<comment type="cofactor">
    <cofactor evidence="5">
        <name>Mg(2+)</name>
        <dbReference type="ChEBI" id="CHEBI:18420"/>
    </cofactor>
    <text evidence="5">Binds 2 magnesium ions.</text>
</comment>
<comment type="caution">
    <text evidence="7">The sequence shown here is derived from an EMBL/GenBank/DDBJ whole genome shotgun (WGS) entry which is preliminary data.</text>
</comment>